<sequence>MELLEQCQLWCEQGDYQTIVETLEAIPAGQRTPEMDSELGRAYNGLAGEGQRELYQKALELLKPHEEYFEKDHCWNYRIASAYYYLDEEGPALYYFKKALEARPGDEDTQEYIDDCMDRLTLPRFEKTFRQRTRQAGAVFEGIEAELRAMIEADTLREKGGEILAKCRRPLEIALKDVAFELGFNGEKYELILSPEGNRSRLFPLVYFQQHAPASVLEHWNIWVGRQPADADFTLDCGGQQVSARDVQVWLEPIHNGQVWLTLFCEKLLPLLETDSDQVWWMLSALTDQTLGEVAAIALIGGMEVYTAPKDEPPVLLAELPQALRRMGLRLWSDAAEYLDASYLSYELEPVEDPSADWRLDVVAGTTCLPALINDYLSARSATVDDYHRNGIAAGFFLYPIQGFGGENATEKALDFRDALEDAVYEQAGEDVVTFLGGATGLYCGYLDFIGWDLHAVLQAGQDFLEQSGIPWAQFHSFRRDVGGVTLVNREEEKEPEICPETGSLLSAENIETLESFVEDNTGYYGKMLHWLQEFVETGVEEGRFTEKQARRDLQIALWYAYACTNLDEYLYYYRAAQWMKDSERNAAGCGTWYYRYSVTLMYCNRLEEALEYAERGAREEPDYPWIWLQVGKLRAHFGDPAGALQAVKQGLALVPGDYEFLTLEQEIHAGATLEQMLCHWINPEADSLLQEGNDADAEEKQNAIACVTVNEAGLAAFYRMFHPEQYGYTRNDPDCQFPYPVGERQVVVSFRMNEAGLSKLSADWLQWFKDRLDSGDWLTHTPEEGPQGVLEAVFVAQSCRMGFVYRQPEENDYFQIFRDRDGSECSEARFAGYRQEPED</sequence>
<dbReference type="Proteomes" id="UP000295184">
    <property type="component" value="Unassembled WGS sequence"/>
</dbReference>
<dbReference type="SUPFAM" id="SSF48452">
    <property type="entry name" value="TPR-like"/>
    <property type="match status" value="2"/>
</dbReference>
<gene>
    <name evidence="1" type="ORF">EDD77_1417</name>
</gene>
<evidence type="ECO:0008006" key="3">
    <source>
        <dbReference type="Google" id="ProtNLM"/>
    </source>
</evidence>
<evidence type="ECO:0000313" key="2">
    <source>
        <dbReference type="Proteomes" id="UP000295184"/>
    </source>
</evidence>
<evidence type="ECO:0000313" key="1">
    <source>
        <dbReference type="EMBL" id="TCL52896.1"/>
    </source>
</evidence>
<reference evidence="1 2" key="1">
    <citation type="submission" date="2019-03" db="EMBL/GenBank/DDBJ databases">
        <title>Genomic Encyclopedia of Type Strains, Phase IV (KMG-IV): sequencing the most valuable type-strain genomes for metagenomic binning, comparative biology and taxonomic classification.</title>
        <authorList>
            <person name="Goeker M."/>
        </authorList>
    </citation>
    <scope>NUCLEOTIDE SEQUENCE [LARGE SCALE GENOMIC DNA]</scope>
    <source>
        <strain evidence="1 2">DSM 100451</strain>
    </source>
</reference>
<organism evidence="1 2">
    <name type="scientific">Allofournierella massiliensis</name>
    <dbReference type="NCBI Taxonomy" id="1650663"/>
    <lineage>
        <taxon>Bacteria</taxon>
        <taxon>Bacillati</taxon>
        <taxon>Bacillota</taxon>
        <taxon>Clostridia</taxon>
        <taxon>Eubacteriales</taxon>
        <taxon>Oscillospiraceae</taxon>
        <taxon>Allofournierella</taxon>
    </lineage>
</organism>
<accession>A0A4R1QHG4</accession>
<dbReference type="InterPro" id="IPR011990">
    <property type="entry name" value="TPR-like_helical_dom_sf"/>
</dbReference>
<dbReference type="STRING" id="1650663.GCA_001486665_02171"/>
<dbReference type="AlphaFoldDB" id="A0A4R1QHG4"/>
<protein>
    <recommendedName>
        <fullName evidence="3">Tetratricopeptide repeat protein</fullName>
    </recommendedName>
</protein>
<dbReference type="Gene3D" id="1.25.40.10">
    <property type="entry name" value="Tetratricopeptide repeat domain"/>
    <property type="match status" value="2"/>
</dbReference>
<dbReference type="RefSeq" id="WP_058965195.1">
    <property type="nucleotide sequence ID" value="NZ_CABKVM010000017.1"/>
</dbReference>
<proteinExistence type="predicted"/>
<name>A0A4R1QHG4_9FIRM</name>
<dbReference type="EMBL" id="SLUM01000041">
    <property type="protein sequence ID" value="TCL52896.1"/>
    <property type="molecule type" value="Genomic_DNA"/>
</dbReference>
<comment type="caution">
    <text evidence="1">The sequence shown here is derived from an EMBL/GenBank/DDBJ whole genome shotgun (WGS) entry which is preliminary data.</text>
</comment>